<gene>
    <name evidence="1" type="ordered locus">TOL2_C29860</name>
</gene>
<dbReference type="EMBL" id="FO203503">
    <property type="protein sequence ID" value="CCK81145.1"/>
    <property type="molecule type" value="Genomic_DNA"/>
</dbReference>
<dbReference type="AlphaFoldDB" id="K0NJX5"/>
<accession>K0NJX5</accession>
<dbReference type="RefSeq" id="WP_014958354.1">
    <property type="nucleotide sequence ID" value="NC_018645.1"/>
</dbReference>
<keyword evidence="2" id="KW-1185">Reference proteome</keyword>
<evidence type="ECO:0000313" key="2">
    <source>
        <dbReference type="Proteomes" id="UP000007347"/>
    </source>
</evidence>
<dbReference type="KEGG" id="dto:TOL2_C29860"/>
<sequence>MGNELDQNKADFLSSTAKSILGAVPFAGPLLSELVGNLIPNQRIDRLSKYVVELDNKLSDLSTEKLRNLLRNDECIDLFEEGFVQASRALTDERRAQIASVVRNGLDENLITYSESKYVLKLLQELNDQEIIWLRFYLFPTMGGDEEYRNKHRNVLDPIPVTLGTTDEKIIKKAALQNSYREHLERIGLIRSHYRLDRNTKIPEFDKFTGKPSVAYRDLTALGRLVLKQIDLIEDNKNG</sequence>
<dbReference type="PATRIC" id="fig|651182.5.peg.3535"/>
<organism evidence="1 2">
    <name type="scientific">Desulfobacula toluolica (strain DSM 7467 / Tol2)</name>
    <dbReference type="NCBI Taxonomy" id="651182"/>
    <lineage>
        <taxon>Bacteria</taxon>
        <taxon>Pseudomonadati</taxon>
        <taxon>Thermodesulfobacteriota</taxon>
        <taxon>Desulfobacteria</taxon>
        <taxon>Desulfobacterales</taxon>
        <taxon>Desulfobacteraceae</taxon>
        <taxon>Desulfobacula</taxon>
    </lineage>
</organism>
<protein>
    <submittedName>
        <fullName evidence="1">Conserved uncharacterized protein</fullName>
    </submittedName>
</protein>
<name>K0NJX5_DESTT</name>
<proteinExistence type="predicted"/>
<dbReference type="HOGENOM" id="CLU_1159148_0_0_7"/>
<evidence type="ECO:0000313" key="1">
    <source>
        <dbReference type="EMBL" id="CCK81145.1"/>
    </source>
</evidence>
<reference evidence="1 2" key="1">
    <citation type="journal article" date="2013" name="Environ. Microbiol.">
        <title>Complete genome, catabolic sub-proteomes and key-metabolites of Desulfobacula toluolica Tol2, a marine, aromatic compound-degrading, sulfate-reducing bacterium.</title>
        <authorList>
            <person name="Wohlbrand L."/>
            <person name="Jacob J.H."/>
            <person name="Kube M."/>
            <person name="Mussmann M."/>
            <person name="Jarling R."/>
            <person name="Beck A."/>
            <person name="Amann R."/>
            <person name="Wilkes H."/>
            <person name="Reinhardt R."/>
            <person name="Rabus R."/>
        </authorList>
    </citation>
    <scope>NUCLEOTIDE SEQUENCE [LARGE SCALE GENOMIC DNA]</scope>
    <source>
        <strain evidence="2">DSM 7467 / Tol2</strain>
    </source>
</reference>
<dbReference type="Proteomes" id="UP000007347">
    <property type="component" value="Chromosome"/>
</dbReference>